<name>A0ABY7U8S7_9CORY</name>
<accession>A0ABY7U8S7</accession>
<evidence type="ECO:0000313" key="2">
    <source>
        <dbReference type="Proteomes" id="UP001220064"/>
    </source>
</evidence>
<dbReference type="Proteomes" id="UP001220064">
    <property type="component" value="Chromosome"/>
</dbReference>
<gene>
    <name evidence="1" type="ORF">CMASS_06835</name>
</gene>
<organism evidence="1 2">
    <name type="scientific">Corynebacterium massiliense DSM 45435</name>
    <dbReference type="NCBI Taxonomy" id="1121364"/>
    <lineage>
        <taxon>Bacteria</taxon>
        <taxon>Bacillati</taxon>
        <taxon>Actinomycetota</taxon>
        <taxon>Actinomycetes</taxon>
        <taxon>Mycobacteriales</taxon>
        <taxon>Corynebacteriaceae</taxon>
        <taxon>Corynebacterium</taxon>
    </lineage>
</organism>
<sequence length="142" mass="16186">MRFTFSLGSLFMPHIQFDVLVPTDSAERVREVFATATDKLVAADKLTSASVTREDSPRLPEGVEEQLRENYRVEHDDHELENAEVYRYLIAVEGATGSLNQLAMVLSRFLTPQAVLPKDRVLLEDERSFEQAAIFPWTVQIF</sequence>
<keyword evidence="2" id="KW-1185">Reference proteome</keyword>
<dbReference type="EMBL" id="CP063189">
    <property type="protein sequence ID" value="WCZ32801.1"/>
    <property type="molecule type" value="Genomic_DNA"/>
</dbReference>
<proteinExistence type="predicted"/>
<protein>
    <submittedName>
        <fullName evidence="1">Uncharacterized protein</fullName>
    </submittedName>
</protein>
<reference evidence="1 2" key="1">
    <citation type="submission" date="2020-10" db="EMBL/GenBank/DDBJ databases">
        <title>Complete genome sequence of Corynebacterium massiliense DSM 45435, type strain of Corynebacterium massiliense.</title>
        <authorList>
            <person name="Busche T."/>
            <person name="Kalinowski J."/>
            <person name="Ruckert C."/>
        </authorList>
    </citation>
    <scope>NUCLEOTIDE SEQUENCE [LARGE SCALE GENOMIC DNA]</scope>
    <source>
        <strain evidence="1 2">DSM 45435</strain>
    </source>
</reference>
<evidence type="ECO:0000313" key="1">
    <source>
        <dbReference type="EMBL" id="WCZ32801.1"/>
    </source>
</evidence>